<keyword evidence="6 8" id="KW-0648">Protein biosynthesis</keyword>
<dbReference type="Gene3D" id="3.90.740.10">
    <property type="entry name" value="Valyl/Leucyl/Isoleucyl-tRNA synthetase, editing domain"/>
    <property type="match status" value="2"/>
</dbReference>
<sequence length="397" mass="43312">MLRGGSGATWLTSSIRGWARWYQAAAVEAKWRTRWAAAAAKDGARMDTLGAARFESGGGADMAAAAGPNDGARKGSGEKAYVLSMFPYPSGELHMGHVRVYTMSDVLARYAAARGRKLLHPMGWDAFGLPAENAALQRGAHPGEWTKRNIASMREQMDALGLGFQWETSDMHKAGLAYMDEAPVNWDPVDGTVLANEQVDAEGRSWRSGALVEKRHLRQWFVAITKYAQPLLDGLDALEWPAQVKHMQANWIGRSEGYLIPFGDGLEAFTTRPETLPAVEFVAVAPGSPLADCEARHPLTGQRLPVYEAEYVLDGYGTGAVMGVPLADERDAAFAASLPSGGSALAARGVSLDDIALDPCPNALAAELRKLGARPHVQFRLRDWLVSRQRRWVRRFR</sequence>
<feature type="domain" description="Leucyl-tRNA synthetase editing" evidence="10">
    <location>
        <begin position="250"/>
        <end position="292"/>
    </location>
</feature>
<organism evidence="11 12">
    <name type="scientific">Thecamonas trahens ATCC 50062</name>
    <dbReference type="NCBI Taxonomy" id="461836"/>
    <lineage>
        <taxon>Eukaryota</taxon>
        <taxon>Apusozoa</taxon>
        <taxon>Apusomonadida</taxon>
        <taxon>Apusomonadidae</taxon>
        <taxon>Thecamonas</taxon>
    </lineage>
</organism>
<evidence type="ECO:0000259" key="10">
    <source>
        <dbReference type="Pfam" id="PF13603"/>
    </source>
</evidence>
<dbReference type="InterPro" id="IPR014729">
    <property type="entry name" value="Rossmann-like_a/b/a_fold"/>
</dbReference>
<evidence type="ECO:0000313" key="11">
    <source>
        <dbReference type="EMBL" id="KNC50651.1"/>
    </source>
</evidence>
<dbReference type="OrthoDB" id="15954at2759"/>
<protein>
    <recommendedName>
        <fullName evidence="2">leucine--tRNA ligase</fullName>
        <ecNumber evidence="2">6.1.1.4</ecNumber>
    </recommendedName>
</protein>
<dbReference type="EC" id="6.1.1.4" evidence="2"/>
<dbReference type="GO" id="GO:0005739">
    <property type="term" value="C:mitochondrion"/>
    <property type="evidence" value="ECO:0007669"/>
    <property type="project" value="TreeGrafter"/>
</dbReference>
<gene>
    <name evidence="11" type="ORF">AMSG_00813</name>
</gene>
<comment type="similarity">
    <text evidence="1 8">Belongs to the class-I aminoacyl-tRNA synthetase family.</text>
</comment>
<keyword evidence="3 8" id="KW-0436">Ligase</keyword>
<dbReference type="RefSeq" id="XP_013762534.1">
    <property type="nucleotide sequence ID" value="XM_013907080.1"/>
</dbReference>
<dbReference type="Proteomes" id="UP000054408">
    <property type="component" value="Unassembled WGS sequence"/>
</dbReference>
<dbReference type="GO" id="GO:0005524">
    <property type="term" value="F:ATP binding"/>
    <property type="evidence" value="ECO:0007669"/>
    <property type="project" value="UniProtKB-KW"/>
</dbReference>
<dbReference type="Gene3D" id="3.40.50.620">
    <property type="entry name" value="HUPs"/>
    <property type="match status" value="1"/>
</dbReference>
<accession>A0A0L0DET5</accession>
<dbReference type="PRINTS" id="PR00985">
    <property type="entry name" value="TRNASYNTHLEU"/>
</dbReference>
<dbReference type="AlphaFoldDB" id="A0A0L0DET5"/>
<dbReference type="Pfam" id="PF13603">
    <property type="entry name" value="tRNA-synt_1_2"/>
    <property type="match status" value="2"/>
</dbReference>
<keyword evidence="12" id="KW-1185">Reference proteome</keyword>
<dbReference type="eggNOG" id="KOG0435">
    <property type="taxonomic scope" value="Eukaryota"/>
</dbReference>
<evidence type="ECO:0000313" key="12">
    <source>
        <dbReference type="Proteomes" id="UP000054408"/>
    </source>
</evidence>
<dbReference type="PANTHER" id="PTHR43740">
    <property type="entry name" value="LEUCYL-TRNA SYNTHETASE"/>
    <property type="match status" value="1"/>
</dbReference>
<evidence type="ECO:0000256" key="3">
    <source>
        <dbReference type="ARBA" id="ARBA00022598"/>
    </source>
</evidence>
<feature type="domain" description="Leucyl-tRNA synthetase editing" evidence="10">
    <location>
        <begin position="293"/>
        <end position="336"/>
    </location>
</feature>
<dbReference type="InterPro" id="IPR015413">
    <property type="entry name" value="Methionyl/Leucyl_tRNA_Synth"/>
</dbReference>
<name>A0A0L0DET5_THETB</name>
<dbReference type="InterPro" id="IPR025709">
    <property type="entry name" value="Leu_tRNA-synth_edit"/>
</dbReference>
<feature type="non-terminal residue" evidence="11">
    <location>
        <position position="1"/>
    </location>
</feature>
<dbReference type="InterPro" id="IPR001412">
    <property type="entry name" value="aa-tRNA-synth_I_CS"/>
</dbReference>
<dbReference type="STRING" id="461836.A0A0L0DET5"/>
<dbReference type="Pfam" id="PF09334">
    <property type="entry name" value="tRNA-synt_1g"/>
    <property type="match status" value="1"/>
</dbReference>
<dbReference type="GeneID" id="25560595"/>
<dbReference type="SUPFAM" id="SSF52374">
    <property type="entry name" value="Nucleotidylyl transferase"/>
    <property type="match status" value="1"/>
</dbReference>
<feature type="domain" description="Methionyl/Leucyl tRNA synthetase" evidence="9">
    <location>
        <begin position="81"/>
        <end position="165"/>
    </location>
</feature>
<dbReference type="GO" id="GO:0004823">
    <property type="term" value="F:leucine-tRNA ligase activity"/>
    <property type="evidence" value="ECO:0007669"/>
    <property type="project" value="UniProtKB-EC"/>
</dbReference>
<dbReference type="SUPFAM" id="SSF50677">
    <property type="entry name" value="ValRS/IleRS/LeuRS editing domain"/>
    <property type="match status" value="1"/>
</dbReference>
<reference evidence="11 12" key="1">
    <citation type="submission" date="2010-05" db="EMBL/GenBank/DDBJ databases">
        <title>The Genome Sequence of Thecamonas trahens ATCC 50062.</title>
        <authorList>
            <consortium name="The Broad Institute Genome Sequencing Platform"/>
            <person name="Russ C."/>
            <person name="Cuomo C."/>
            <person name="Shea T."/>
            <person name="Young S.K."/>
            <person name="Zeng Q."/>
            <person name="Koehrsen M."/>
            <person name="Haas B."/>
            <person name="Borodovsky M."/>
            <person name="Guigo R."/>
            <person name="Alvarado L."/>
            <person name="Berlin A."/>
            <person name="Bochicchio J."/>
            <person name="Borenstein D."/>
            <person name="Chapman S."/>
            <person name="Chen Z."/>
            <person name="Freedman E."/>
            <person name="Gellesch M."/>
            <person name="Goldberg J."/>
            <person name="Griggs A."/>
            <person name="Gujja S."/>
            <person name="Heilman E."/>
            <person name="Heiman D."/>
            <person name="Hepburn T."/>
            <person name="Howarth C."/>
            <person name="Jen D."/>
            <person name="Larson L."/>
            <person name="Mehta T."/>
            <person name="Park D."/>
            <person name="Pearson M."/>
            <person name="Roberts A."/>
            <person name="Saif S."/>
            <person name="Shenoy N."/>
            <person name="Sisk P."/>
            <person name="Stolte C."/>
            <person name="Sykes S."/>
            <person name="Thomson T."/>
            <person name="Walk T."/>
            <person name="White J."/>
            <person name="Yandava C."/>
            <person name="Burger G."/>
            <person name="Gray M.W."/>
            <person name="Holland P.W.H."/>
            <person name="King N."/>
            <person name="Lang F.B.F."/>
            <person name="Roger A.J."/>
            <person name="Ruiz-Trillo I."/>
            <person name="Lander E."/>
            <person name="Nusbaum C."/>
        </authorList>
    </citation>
    <scope>NUCLEOTIDE SEQUENCE [LARGE SCALE GENOMIC DNA]</scope>
    <source>
        <strain evidence="11 12">ATCC 50062</strain>
    </source>
</reference>
<keyword evidence="4 8" id="KW-0547">Nucleotide-binding</keyword>
<evidence type="ECO:0000256" key="7">
    <source>
        <dbReference type="ARBA" id="ARBA00023146"/>
    </source>
</evidence>
<evidence type="ECO:0000256" key="2">
    <source>
        <dbReference type="ARBA" id="ARBA00013164"/>
    </source>
</evidence>
<dbReference type="PROSITE" id="PS00178">
    <property type="entry name" value="AA_TRNA_LIGASE_I"/>
    <property type="match status" value="1"/>
</dbReference>
<evidence type="ECO:0000256" key="6">
    <source>
        <dbReference type="ARBA" id="ARBA00022917"/>
    </source>
</evidence>
<evidence type="ECO:0000256" key="5">
    <source>
        <dbReference type="ARBA" id="ARBA00022840"/>
    </source>
</evidence>
<dbReference type="Gene3D" id="1.10.730.10">
    <property type="entry name" value="Isoleucyl-tRNA Synthetase, Domain 1"/>
    <property type="match status" value="1"/>
</dbReference>
<dbReference type="InterPro" id="IPR002302">
    <property type="entry name" value="Leu-tRNA-ligase"/>
</dbReference>
<dbReference type="GO" id="GO:0002161">
    <property type="term" value="F:aminoacyl-tRNA deacylase activity"/>
    <property type="evidence" value="ECO:0007669"/>
    <property type="project" value="InterPro"/>
</dbReference>
<proteinExistence type="inferred from homology"/>
<keyword evidence="5 8" id="KW-0067">ATP-binding</keyword>
<evidence type="ECO:0000256" key="1">
    <source>
        <dbReference type="ARBA" id="ARBA00005594"/>
    </source>
</evidence>
<dbReference type="GO" id="GO:0032543">
    <property type="term" value="P:mitochondrial translation"/>
    <property type="evidence" value="ECO:0007669"/>
    <property type="project" value="TreeGrafter"/>
</dbReference>
<evidence type="ECO:0000256" key="8">
    <source>
        <dbReference type="RuleBase" id="RU363039"/>
    </source>
</evidence>
<keyword evidence="7 8" id="KW-0030">Aminoacyl-tRNA synthetase</keyword>
<dbReference type="GO" id="GO:0006429">
    <property type="term" value="P:leucyl-tRNA aminoacylation"/>
    <property type="evidence" value="ECO:0007669"/>
    <property type="project" value="InterPro"/>
</dbReference>
<dbReference type="InterPro" id="IPR009008">
    <property type="entry name" value="Val/Leu/Ile-tRNA-synth_edit"/>
</dbReference>
<evidence type="ECO:0000256" key="4">
    <source>
        <dbReference type="ARBA" id="ARBA00022741"/>
    </source>
</evidence>
<evidence type="ECO:0000259" key="9">
    <source>
        <dbReference type="Pfam" id="PF09334"/>
    </source>
</evidence>
<dbReference type="PANTHER" id="PTHR43740:SF2">
    <property type="entry name" value="LEUCINE--TRNA LIGASE, MITOCHONDRIAL"/>
    <property type="match status" value="1"/>
</dbReference>
<dbReference type="EMBL" id="GL349435">
    <property type="protein sequence ID" value="KNC50651.1"/>
    <property type="molecule type" value="Genomic_DNA"/>
</dbReference>